<dbReference type="EMBL" id="CADCXU010004660">
    <property type="protein sequence ID" value="CAA9996461.1"/>
    <property type="molecule type" value="Genomic_DNA"/>
</dbReference>
<feature type="region of interest" description="Disordered" evidence="1">
    <location>
        <begin position="55"/>
        <end position="75"/>
    </location>
</feature>
<feature type="compositionally biased region" description="Acidic residues" evidence="1">
    <location>
        <begin position="126"/>
        <end position="144"/>
    </location>
</feature>
<evidence type="ECO:0000313" key="5">
    <source>
        <dbReference type="Proteomes" id="UP000479000"/>
    </source>
</evidence>
<evidence type="ECO:0000256" key="2">
    <source>
        <dbReference type="SAM" id="Phobius"/>
    </source>
</evidence>
<keyword evidence="3" id="KW-0732">Signal</keyword>
<keyword evidence="5" id="KW-1185">Reference proteome</keyword>
<gene>
    <name evidence="4" type="ORF">NTEN_LOCUS2975</name>
</gene>
<feature type="region of interest" description="Disordered" evidence="1">
    <location>
        <begin position="116"/>
        <end position="151"/>
    </location>
</feature>
<dbReference type="AlphaFoldDB" id="A0A6H5G266"/>
<dbReference type="Pfam" id="PF07898">
    <property type="entry name" value="DUF1676"/>
    <property type="match status" value="1"/>
</dbReference>
<accession>A0A6H5G266</accession>
<dbReference type="InterPro" id="IPR012464">
    <property type="entry name" value="DUF1676"/>
</dbReference>
<feature type="transmembrane region" description="Helical" evidence="2">
    <location>
        <begin position="373"/>
        <end position="401"/>
    </location>
</feature>
<feature type="compositionally biased region" description="Low complexity" evidence="1">
    <location>
        <begin position="55"/>
        <end position="72"/>
    </location>
</feature>
<evidence type="ECO:0000256" key="3">
    <source>
        <dbReference type="SAM" id="SignalP"/>
    </source>
</evidence>
<evidence type="ECO:0000256" key="1">
    <source>
        <dbReference type="SAM" id="MobiDB-lite"/>
    </source>
</evidence>
<feature type="chain" id="PRO_5026101463" evidence="3">
    <location>
        <begin position="24"/>
        <end position="405"/>
    </location>
</feature>
<reference evidence="4 5" key="1">
    <citation type="submission" date="2020-02" db="EMBL/GenBank/DDBJ databases">
        <authorList>
            <person name="Ferguson B K."/>
        </authorList>
    </citation>
    <scope>NUCLEOTIDE SEQUENCE [LARGE SCALE GENOMIC DNA]</scope>
</reference>
<dbReference type="Proteomes" id="UP000479000">
    <property type="component" value="Unassembled WGS sequence"/>
</dbReference>
<keyword evidence="2" id="KW-0472">Membrane</keyword>
<name>A0A6H5G266_9HEMI</name>
<proteinExistence type="predicted"/>
<keyword evidence="2" id="KW-1133">Transmembrane helix</keyword>
<keyword evidence="2" id="KW-0812">Transmembrane</keyword>
<sequence>MFGSCRVAVSIVIAIVVISTSSAQFHGGDGRALNTTGAWAKYNLIVKPTATEPTIRTETTTPTSNLTSLVPSADQDPRYKTSVLKTKYNHKNEYDRPYISTHTVHIDPLSEEVDQEYHHTHHNQVEEEDDDEEDEEDEEEEITSSEEQGISMVYYEPSCATDESSRTSQTMLSCTYRDVEDHSENGTYPVNIGTPKAMGLLQEGSLFWKKEGQFVRDKEVLEDNEIQKQEAVKNVYLPLSEDSRVMFTHAEPIRSTTTQRSQSIHHKAPVKIAVIATSTPKTLSGSQLKKKPGNKGGVYKPIHRPPQMPTQHPQEVIVNVNPGDIDEHEVVGPKGHKQKGVKKYKIKGLKKLRKYMLPLLLAYKLKFFTLVPLLLGGLVLIVASTGFAGFFFALFAVGVGLKKDH</sequence>
<protein>
    <submittedName>
        <fullName evidence="4">Uncharacterized protein</fullName>
    </submittedName>
</protein>
<evidence type="ECO:0000313" key="4">
    <source>
        <dbReference type="EMBL" id="CAA9996461.1"/>
    </source>
</evidence>
<feature type="signal peptide" evidence="3">
    <location>
        <begin position="1"/>
        <end position="23"/>
    </location>
</feature>
<organism evidence="4 5">
    <name type="scientific">Nesidiocoris tenuis</name>
    <dbReference type="NCBI Taxonomy" id="355587"/>
    <lineage>
        <taxon>Eukaryota</taxon>
        <taxon>Metazoa</taxon>
        <taxon>Ecdysozoa</taxon>
        <taxon>Arthropoda</taxon>
        <taxon>Hexapoda</taxon>
        <taxon>Insecta</taxon>
        <taxon>Pterygota</taxon>
        <taxon>Neoptera</taxon>
        <taxon>Paraneoptera</taxon>
        <taxon>Hemiptera</taxon>
        <taxon>Heteroptera</taxon>
        <taxon>Panheteroptera</taxon>
        <taxon>Cimicomorpha</taxon>
        <taxon>Miridae</taxon>
        <taxon>Dicyphina</taxon>
        <taxon>Nesidiocoris</taxon>
    </lineage>
</organism>
<dbReference type="OrthoDB" id="10671418at2759"/>